<reference evidence="3 4" key="1">
    <citation type="submission" date="2019-11" db="EMBL/GenBank/DDBJ databases">
        <title>Whole genome sequence of Oryza granulata.</title>
        <authorList>
            <person name="Li W."/>
        </authorList>
    </citation>
    <scope>NUCLEOTIDE SEQUENCE [LARGE SCALE GENOMIC DNA]</scope>
    <source>
        <strain evidence="4">cv. Menghai</strain>
        <tissue evidence="3">Leaf</tissue>
    </source>
</reference>
<dbReference type="Proteomes" id="UP000479710">
    <property type="component" value="Unassembled WGS sequence"/>
</dbReference>
<protein>
    <recommendedName>
        <fullName evidence="2">At1g61320/AtMIF1 LRR domain-containing protein</fullName>
    </recommendedName>
</protein>
<comment type="caution">
    <text evidence="3">The sequence shown here is derived from an EMBL/GenBank/DDBJ whole genome shotgun (WGS) entry which is preliminary data.</text>
</comment>
<gene>
    <name evidence="3" type="ORF">E2562_037716</name>
</gene>
<dbReference type="EMBL" id="SPHZ02000006">
    <property type="protein sequence ID" value="KAF0915656.1"/>
    <property type="molecule type" value="Genomic_DNA"/>
</dbReference>
<feature type="domain" description="At1g61320/AtMIF1 LRR" evidence="2">
    <location>
        <begin position="63"/>
        <end position="97"/>
    </location>
</feature>
<evidence type="ECO:0000256" key="1">
    <source>
        <dbReference type="SAM" id="MobiDB-lite"/>
    </source>
</evidence>
<dbReference type="Pfam" id="PF23622">
    <property type="entry name" value="LRR_At1g61320_AtMIF1"/>
    <property type="match status" value="1"/>
</dbReference>
<dbReference type="InterPro" id="IPR055357">
    <property type="entry name" value="LRR_At1g61320_AtMIF1"/>
</dbReference>
<organism evidence="3 4">
    <name type="scientific">Oryza meyeriana var. granulata</name>
    <dbReference type="NCBI Taxonomy" id="110450"/>
    <lineage>
        <taxon>Eukaryota</taxon>
        <taxon>Viridiplantae</taxon>
        <taxon>Streptophyta</taxon>
        <taxon>Embryophyta</taxon>
        <taxon>Tracheophyta</taxon>
        <taxon>Spermatophyta</taxon>
        <taxon>Magnoliopsida</taxon>
        <taxon>Liliopsida</taxon>
        <taxon>Poales</taxon>
        <taxon>Poaceae</taxon>
        <taxon>BOP clade</taxon>
        <taxon>Oryzoideae</taxon>
        <taxon>Oryzeae</taxon>
        <taxon>Oryzinae</taxon>
        <taxon>Oryza</taxon>
        <taxon>Oryza meyeriana</taxon>
    </lineage>
</organism>
<feature type="compositionally biased region" description="Polar residues" evidence="1">
    <location>
        <begin position="55"/>
        <end position="68"/>
    </location>
</feature>
<dbReference type="AlphaFoldDB" id="A0A6G1DTA8"/>
<accession>A0A6G1DTA8</accession>
<evidence type="ECO:0000313" key="3">
    <source>
        <dbReference type="EMBL" id="KAF0915656.1"/>
    </source>
</evidence>
<evidence type="ECO:0000313" key="4">
    <source>
        <dbReference type="Proteomes" id="UP000479710"/>
    </source>
</evidence>
<evidence type="ECO:0000259" key="2">
    <source>
        <dbReference type="Pfam" id="PF23622"/>
    </source>
</evidence>
<proteinExistence type="predicted"/>
<name>A0A6G1DTA8_9ORYZ</name>
<sequence length="101" mass="11604">MGLLVLSRLMSVQRPQHRRRRNRARADGSITKLAKRKYSPCQQDDDSQGAKRMRNSGTSLPEIPQQQMVQESIFGDSSHMRQIGEHRHEYLKSVTINATSQ</sequence>
<keyword evidence="4" id="KW-1185">Reference proteome</keyword>
<feature type="region of interest" description="Disordered" evidence="1">
    <location>
        <begin position="12"/>
        <end position="68"/>
    </location>
</feature>